<reference evidence="1 3" key="1">
    <citation type="submission" date="2014-09" db="EMBL/GenBank/DDBJ databases">
        <authorList>
            <person name="McGinnis J.M."/>
            <person name="Wolfgang W.J."/>
        </authorList>
    </citation>
    <scope>NUCLEOTIDE SEQUENCE [LARGE SCALE GENOMIC DNA]</scope>
    <source>
        <strain evidence="1 3">JCM 14014</strain>
    </source>
</reference>
<dbReference type="EMBL" id="FOJO01000004">
    <property type="protein sequence ID" value="SFA45352.1"/>
    <property type="molecule type" value="Genomic_DNA"/>
</dbReference>
<gene>
    <name evidence="1" type="ORF">IT41_03650</name>
    <name evidence="2" type="ORF">SAMN04487972_10422</name>
</gene>
<keyword evidence="3" id="KW-1185">Reference proteome</keyword>
<protein>
    <submittedName>
        <fullName evidence="1">Uncharacterized protein</fullName>
    </submittedName>
</protein>
<evidence type="ECO:0000313" key="1">
    <source>
        <dbReference type="EMBL" id="KGJ06266.1"/>
    </source>
</evidence>
<dbReference type="STRING" id="376733.SAMN04487972_10422"/>
<dbReference type="Proteomes" id="UP000029846">
    <property type="component" value="Unassembled WGS sequence"/>
</dbReference>
<evidence type="ECO:0000313" key="2">
    <source>
        <dbReference type="EMBL" id="SFA45352.1"/>
    </source>
</evidence>
<evidence type="ECO:0000313" key="3">
    <source>
        <dbReference type="Proteomes" id="UP000029846"/>
    </source>
</evidence>
<dbReference type="RefSeq" id="WP_036738793.1">
    <property type="nucleotide sequence ID" value="NZ_FOJO01000004.1"/>
</dbReference>
<dbReference type="EMBL" id="JRKN01000003">
    <property type="protein sequence ID" value="KGJ06266.1"/>
    <property type="molecule type" value="Genomic_DNA"/>
</dbReference>
<reference evidence="1 3" key="2">
    <citation type="submission" date="2014-10" db="EMBL/GenBank/DDBJ databases">
        <title>Paracoccus sanguinis sp. nov., isolated from clinical specimens of New York State patients.</title>
        <authorList>
            <person name="Mingle L.A."/>
            <person name="Cole J.A."/>
            <person name="Lapierre P."/>
            <person name="Musser K.A."/>
        </authorList>
    </citation>
    <scope>NUCLEOTIDE SEQUENCE [LARGE SCALE GENOMIC DNA]</scope>
    <source>
        <strain evidence="1 3">JCM 14014</strain>
    </source>
</reference>
<dbReference type="Proteomes" id="UP000182312">
    <property type="component" value="Unassembled WGS sequence"/>
</dbReference>
<reference evidence="2 4" key="3">
    <citation type="submission" date="2016-10" db="EMBL/GenBank/DDBJ databases">
        <authorList>
            <person name="de Groot N.N."/>
        </authorList>
    </citation>
    <scope>NUCLEOTIDE SEQUENCE [LARGE SCALE GENOMIC DNA]</scope>
    <source>
        <strain evidence="2 4">CGMCC 1.6117</strain>
    </source>
</reference>
<sequence length="81" mass="8789">MTQSETPQNAPDGGAVEVDAMRFGQFGHEFIKRDPAFGRDTGLEPAGHVHQLAMSAAVALSPRCQTSGLATQIYQIIYELR</sequence>
<accession>A0A099F7M6</accession>
<evidence type="ECO:0000313" key="4">
    <source>
        <dbReference type="Proteomes" id="UP000182312"/>
    </source>
</evidence>
<dbReference type="eggNOG" id="ENOG5034CEZ">
    <property type="taxonomic scope" value="Bacteria"/>
</dbReference>
<name>A0A099F7M6_9RHOB</name>
<proteinExistence type="predicted"/>
<dbReference type="AlphaFoldDB" id="A0A099F7M6"/>
<organism evidence="1 3">
    <name type="scientific">Paracoccus halophilus</name>
    <dbReference type="NCBI Taxonomy" id="376733"/>
    <lineage>
        <taxon>Bacteria</taxon>
        <taxon>Pseudomonadati</taxon>
        <taxon>Pseudomonadota</taxon>
        <taxon>Alphaproteobacteria</taxon>
        <taxon>Rhodobacterales</taxon>
        <taxon>Paracoccaceae</taxon>
        <taxon>Paracoccus</taxon>
    </lineage>
</organism>